<comment type="cofactor">
    <cofactor evidence="1">
        <name>FMN</name>
        <dbReference type="ChEBI" id="CHEBI:58210"/>
    </cofactor>
</comment>
<evidence type="ECO:0000256" key="4">
    <source>
        <dbReference type="ARBA" id="ARBA00022643"/>
    </source>
</evidence>
<evidence type="ECO:0000256" key="1">
    <source>
        <dbReference type="ARBA" id="ARBA00001917"/>
    </source>
</evidence>
<keyword evidence="6" id="KW-0560">Oxidoreductase</keyword>
<reference evidence="10" key="1">
    <citation type="submission" date="2022-10" db="EMBL/GenBank/DDBJ databases">
        <title>The complete genomes of actinobacterial strains from the NBC collection.</title>
        <authorList>
            <person name="Joergensen T.S."/>
            <person name="Alvarez Arevalo M."/>
            <person name="Sterndorff E.B."/>
            <person name="Faurdal D."/>
            <person name="Vuksanovic O."/>
            <person name="Mourched A.-S."/>
            <person name="Charusanti P."/>
            <person name="Shaw S."/>
            <person name="Blin K."/>
            <person name="Weber T."/>
        </authorList>
    </citation>
    <scope>NUCLEOTIDE SEQUENCE</scope>
    <source>
        <strain evidence="10">NBC_00003</strain>
    </source>
</reference>
<comment type="similarity">
    <text evidence="2">Belongs to the nitroreductase family.</text>
</comment>
<protein>
    <submittedName>
        <fullName evidence="10">Nitroreductase</fullName>
    </submittedName>
</protein>
<evidence type="ECO:0000256" key="6">
    <source>
        <dbReference type="ARBA" id="ARBA00023002"/>
    </source>
</evidence>
<dbReference type="EMBL" id="CP108318">
    <property type="protein sequence ID" value="WTW60095.1"/>
    <property type="molecule type" value="Genomic_DNA"/>
</dbReference>
<keyword evidence="4" id="KW-0288">FMN</keyword>
<dbReference type="InterPro" id="IPR052530">
    <property type="entry name" value="NAD(P)H_nitroreductase"/>
</dbReference>
<keyword evidence="3" id="KW-0285">Flavoprotein</keyword>
<feature type="region of interest" description="Disordered" evidence="8">
    <location>
        <begin position="1"/>
        <end position="20"/>
    </location>
</feature>
<evidence type="ECO:0000256" key="7">
    <source>
        <dbReference type="ARBA" id="ARBA00023027"/>
    </source>
</evidence>
<sequence>MRDTTERGGSADAADREEGRSLMELEAAIRTRRSAHRLIEPAPSDEEFIDLLGWAATAPDHGHLRPWRWILVRGDSRAALGEAFASGATDAEAVRREGRKPLRAPLLATLVLVPQRNHRVPDWEQLAASSAMVNSLMLLLHGRGFGSMWRTGSAVGSAGTRSLLGLAPHERLIGWLYIGSPDPTRRLVPRSPVPVGHRVSLFTAPPDPAPPEHPRAEMIRSCP</sequence>
<dbReference type="GO" id="GO:0016491">
    <property type="term" value="F:oxidoreductase activity"/>
    <property type="evidence" value="ECO:0007669"/>
    <property type="project" value="UniProtKB-KW"/>
</dbReference>
<feature type="compositionally biased region" description="Basic and acidic residues" evidence="8">
    <location>
        <begin position="210"/>
        <end position="223"/>
    </location>
</feature>
<feature type="region of interest" description="Disordered" evidence="8">
    <location>
        <begin position="203"/>
        <end position="223"/>
    </location>
</feature>
<dbReference type="InterPro" id="IPR000415">
    <property type="entry name" value="Nitroreductase-like"/>
</dbReference>
<organism evidence="10">
    <name type="scientific">Streptomyces sp. NBC_00003</name>
    <dbReference type="NCBI Taxonomy" id="2903608"/>
    <lineage>
        <taxon>Bacteria</taxon>
        <taxon>Bacillati</taxon>
        <taxon>Actinomycetota</taxon>
        <taxon>Actinomycetes</taxon>
        <taxon>Kitasatosporales</taxon>
        <taxon>Streptomycetaceae</taxon>
        <taxon>Streptomyces</taxon>
    </lineage>
</organism>
<evidence type="ECO:0000259" key="9">
    <source>
        <dbReference type="Pfam" id="PF00881"/>
    </source>
</evidence>
<evidence type="ECO:0000313" key="10">
    <source>
        <dbReference type="EMBL" id="WTW60095.1"/>
    </source>
</evidence>
<accession>A0AAU2UYY3</accession>
<dbReference type="Pfam" id="PF00881">
    <property type="entry name" value="Nitroreductase"/>
    <property type="match status" value="1"/>
</dbReference>
<evidence type="ECO:0000256" key="8">
    <source>
        <dbReference type="SAM" id="MobiDB-lite"/>
    </source>
</evidence>
<evidence type="ECO:0000256" key="2">
    <source>
        <dbReference type="ARBA" id="ARBA00007118"/>
    </source>
</evidence>
<dbReference type="Gene3D" id="3.40.109.10">
    <property type="entry name" value="NADH Oxidase"/>
    <property type="match status" value="1"/>
</dbReference>
<dbReference type="PANTHER" id="PTHR43821:SF1">
    <property type="entry name" value="NAD(P)H NITROREDUCTASE YDJA-RELATED"/>
    <property type="match status" value="1"/>
</dbReference>
<dbReference type="SUPFAM" id="SSF55469">
    <property type="entry name" value="FMN-dependent nitroreductase-like"/>
    <property type="match status" value="1"/>
</dbReference>
<evidence type="ECO:0000256" key="5">
    <source>
        <dbReference type="ARBA" id="ARBA00022857"/>
    </source>
</evidence>
<dbReference type="AlphaFoldDB" id="A0AAU2UYY3"/>
<keyword evidence="7" id="KW-0520">NAD</keyword>
<evidence type="ECO:0000256" key="3">
    <source>
        <dbReference type="ARBA" id="ARBA00022630"/>
    </source>
</evidence>
<dbReference type="InterPro" id="IPR026021">
    <property type="entry name" value="YdjA-like"/>
</dbReference>
<gene>
    <name evidence="10" type="ORF">OG549_05265</name>
</gene>
<keyword evidence="5" id="KW-0521">NADP</keyword>
<proteinExistence type="inferred from homology"/>
<dbReference type="InterPro" id="IPR029479">
    <property type="entry name" value="Nitroreductase"/>
</dbReference>
<name>A0AAU2UYY3_9ACTN</name>
<dbReference type="CDD" id="cd02135">
    <property type="entry name" value="YdjA-like"/>
    <property type="match status" value="1"/>
</dbReference>
<feature type="domain" description="Nitroreductase" evidence="9">
    <location>
        <begin position="29"/>
        <end position="179"/>
    </location>
</feature>
<dbReference type="PANTHER" id="PTHR43821">
    <property type="entry name" value="NAD(P)H NITROREDUCTASE YDJA-RELATED"/>
    <property type="match status" value="1"/>
</dbReference>